<evidence type="ECO:0000256" key="2">
    <source>
        <dbReference type="SAM" id="MobiDB-lite"/>
    </source>
</evidence>
<reference evidence="3" key="2">
    <citation type="submission" date="2022-01" db="EMBL/GenBank/DDBJ databases">
        <authorList>
            <person name="Yamashiro T."/>
            <person name="Shiraishi A."/>
            <person name="Satake H."/>
            <person name="Nakayama K."/>
        </authorList>
    </citation>
    <scope>NUCLEOTIDE SEQUENCE</scope>
</reference>
<accession>A0ABQ5I519</accession>
<dbReference type="EMBL" id="BQNB010020324">
    <property type="protein sequence ID" value="GJT94740.1"/>
    <property type="molecule type" value="Genomic_DNA"/>
</dbReference>
<evidence type="ECO:0000313" key="3">
    <source>
        <dbReference type="EMBL" id="GJT94740.1"/>
    </source>
</evidence>
<feature type="region of interest" description="Disordered" evidence="2">
    <location>
        <begin position="67"/>
        <end position="109"/>
    </location>
</feature>
<proteinExistence type="predicted"/>
<keyword evidence="4" id="KW-1185">Reference proteome</keyword>
<comment type="caution">
    <text evidence="3">The sequence shown here is derived from an EMBL/GenBank/DDBJ whole genome shotgun (WGS) entry which is preliminary data.</text>
</comment>
<evidence type="ECO:0000313" key="4">
    <source>
        <dbReference type="Proteomes" id="UP001151760"/>
    </source>
</evidence>
<protein>
    <submittedName>
        <fullName evidence="3">Uncharacterized protein</fullName>
    </submittedName>
</protein>
<evidence type="ECO:0000256" key="1">
    <source>
        <dbReference type="SAM" id="Coils"/>
    </source>
</evidence>
<sequence length="163" mass="19019">MAMCTKLSKRVHDLEKEKDDQAVEILKLKKRVKKLERQRKSSISHLRRRIYRYGNVEGEIVYATYSEVSTEEQLRPNKTPPPSQPSDTRDKGKGIMVEPDPPVKIKRSDQGDLQLQADAELAQLMHQEELTQVERRQRERAAQEEAFIAALYEEYILSSQHRC</sequence>
<gene>
    <name evidence="3" type="ORF">Tco_1090258</name>
</gene>
<dbReference type="Proteomes" id="UP001151760">
    <property type="component" value="Unassembled WGS sequence"/>
</dbReference>
<feature type="coiled-coil region" evidence="1">
    <location>
        <begin position="4"/>
        <end position="38"/>
    </location>
</feature>
<name>A0ABQ5I519_9ASTR</name>
<reference evidence="3" key="1">
    <citation type="journal article" date="2022" name="Int. J. Mol. Sci.">
        <title>Draft Genome of Tanacetum Coccineum: Genomic Comparison of Closely Related Tanacetum-Family Plants.</title>
        <authorList>
            <person name="Yamashiro T."/>
            <person name="Shiraishi A."/>
            <person name="Nakayama K."/>
            <person name="Satake H."/>
        </authorList>
    </citation>
    <scope>NUCLEOTIDE SEQUENCE</scope>
</reference>
<organism evidence="3 4">
    <name type="scientific">Tanacetum coccineum</name>
    <dbReference type="NCBI Taxonomy" id="301880"/>
    <lineage>
        <taxon>Eukaryota</taxon>
        <taxon>Viridiplantae</taxon>
        <taxon>Streptophyta</taxon>
        <taxon>Embryophyta</taxon>
        <taxon>Tracheophyta</taxon>
        <taxon>Spermatophyta</taxon>
        <taxon>Magnoliopsida</taxon>
        <taxon>eudicotyledons</taxon>
        <taxon>Gunneridae</taxon>
        <taxon>Pentapetalae</taxon>
        <taxon>asterids</taxon>
        <taxon>campanulids</taxon>
        <taxon>Asterales</taxon>
        <taxon>Asteraceae</taxon>
        <taxon>Asteroideae</taxon>
        <taxon>Anthemideae</taxon>
        <taxon>Anthemidinae</taxon>
        <taxon>Tanacetum</taxon>
    </lineage>
</organism>
<keyword evidence="1" id="KW-0175">Coiled coil</keyword>